<feature type="domain" description="AAA+ ATPase" evidence="2">
    <location>
        <begin position="154"/>
        <end position="346"/>
    </location>
</feature>
<dbReference type="SUPFAM" id="SSF52540">
    <property type="entry name" value="P-loop containing nucleoside triphosphate hydrolases"/>
    <property type="match status" value="1"/>
</dbReference>
<reference evidence="3" key="1">
    <citation type="submission" date="2021-02" db="EMBL/GenBank/DDBJ databases">
        <title>First Annotated Genome of the Yellow-green Alga Tribonema minus.</title>
        <authorList>
            <person name="Mahan K.M."/>
        </authorList>
    </citation>
    <scope>NUCLEOTIDE SEQUENCE</scope>
    <source>
        <strain evidence="3">UTEX B ZZ1240</strain>
    </source>
</reference>
<dbReference type="SMART" id="SM00382">
    <property type="entry name" value="AAA"/>
    <property type="match status" value="1"/>
</dbReference>
<sequence length="395" mass="43181">MARTEAQQAAFAKCLAARRASLEAKAAAAKDPEATPAPEAPAAEAPAPTVVGEPAPVDVTAPPTKTASTKTAPTKPVADEPAPTKADSDDDMDVDFVDAEDILEHIHSHTGELAEIKEELASLRAAHGDIVQDFKRAKYTAAHTINFSRYLSRIPAIVTLVGHTGSGKSYLATALIQLMQREGTITHLFIISPTANSNTLYQNIVKTDDKLYSDIGPAVFKSLEEIVASCEAIADVYRKDLEYCIALAKYTSGEPVTYFDEALLEARGFMPVVPKRPSFCLFCDDCQGSAIFSRGSRNSFPNLVLRSRHVAGGLGLSIIMAAQTIRSGVPRALRLNSTHWVFFKSLNRMEVEQMYEEVSGFCSKGEFERLFNWYTNEPHGYLFADLPRQLLTNTF</sequence>
<dbReference type="AlphaFoldDB" id="A0A835YZW4"/>
<name>A0A835YZW4_9STRA</name>
<feature type="compositionally biased region" description="Low complexity" evidence="1">
    <location>
        <begin position="34"/>
        <end position="76"/>
    </location>
</feature>
<evidence type="ECO:0000313" key="3">
    <source>
        <dbReference type="EMBL" id="KAG5184907.1"/>
    </source>
</evidence>
<keyword evidence="4" id="KW-1185">Reference proteome</keyword>
<dbReference type="InterPro" id="IPR027417">
    <property type="entry name" value="P-loop_NTPase"/>
</dbReference>
<accession>A0A835YZW4</accession>
<dbReference type="EMBL" id="JAFCMP010000146">
    <property type="protein sequence ID" value="KAG5184907.1"/>
    <property type="molecule type" value="Genomic_DNA"/>
</dbReference>
<comment type="caution">
    <text evidence="3">The sequence shown here is derived from an EMBL/GenBank/DDBJ whole genome shotgun (WGS) entry which is preliminary data.</text>
</comment>
<evidence type="ECO:0000313" key="4">
    <source>
        <dbReference type="Proteomes" id="UP000664859"/>
    </source>
</evidence>
<feature type="region of interest" description="Disordered" evidence="1">
    <location>
        <begin position="22"/>
        <end position="92"/>
    </location>
</feature>
<evidence type="ECO:0000256" key="1">
    <source>
        <dbReference type="SAM" id="MobiDB-lite"/>
    </source>
</evidence>
<evidence type="ECO:0000259" key="2">
    <source>
        <dbReference type="SMART" id="SM00382"/>
    </source>
</evidence>
<dbReference type="Proteomes" id="UP000664859">
    <property type="component" value="Unassembled WGS sequence"/>
</dbReference>
<gene>
    <name evidence="3" type="ORF">JKP88DRAFT_276841</name>
</gene>
<dbReference type="InterPro" id="IPR003593">
    <property type="entry name" value="AAA+_ATPase"/>
</dbReference>
<protein>
    <recommendedName>
        <fullName evidence="2">AAA+ ATPase domain-containing protein</fullName>
    </recommendedName>
</protein>
<organism evidence="3 4">
    <name type="scientific">Tribonema minus</name>
    <dbReference type="NCBI Taxonomy" id="303371"/>
    <lineage>
        <taxon>Eukaryota</taxon>
        <taxon>Sar</taxon>
        <taxon>Stramenopiles</taxon>
        <taxon>Ochrophyta</taxon>
        <taxon>PX clade</taxon>
        <taxon>Xanthophyceae</taxon>
        <taxon>Tribonematales</taxon>
        <taxon>Tribonemataceae</taxon>
        <taxon>Tribonema</taxon>
    </lineage>
</organism>
<proteinExistence type="predicted"/>